<dbReference type="GeneID" id="106668326"/>
<evidence type="ECO:0000313" key="3">
    <source>
        <dbReference type="Proteomes" id="UP000494040"/>
    </source>
</evidence>
<dbReference type="GO" id="GO:0005737">
    <property type="term" value="C:cytoplasm"/>
    <property type="evidence" value="ECO:0007669"/>
    <property type="project" value="TreeGrafter"/>
</dbReference>
<dbReference type="Proteomes" id="UP000494040">
    <property type="component" value="Unassembled WGS sequence"/>
</dbReference>
<dbReference type="InterPro" id="IPR019446">
    <property type="entry name" value="BMT5-like"/>
</dbReference>
<dbReference type="GO" id="GO:0070475">
    <property type="term" value="P:rRNA base methylation"/>
    <property type="evidence" value="ECO:0007669"/>
    <property type="project" value="InterPro"/>
</dbReference>
<feature type="domain" description="25S rRNA (uridine-N(3))-methyltransferase BMT5-like" evidence="1">
    <location>
        <begin position="13"/>
        <end position="190"/>
    </location>
</feature>
<dbReference type="AlphaFoldDB" id="A0A8I6SQN6"/>
<proteinExistence type="predicted"/>
<dbReference type="EnsemblMetazoa" id="XM_024230340.1">
    <property type="protein sequence ID" value="XP_024086108.1"/>
    <property type="gene ID" value="LOC106668326"/>
</dbReference>
<name>A0A8I6SQN6_CIMLE</name>
<dbReference type="InterPro" id="IPR036690">
    <property type="entry name" value="Fdx_antiC-bd_sf"/>
</dbReference>
<dbReference type="SUPFAM" id="SSF54991">
    <property type="entry name" value="Anticodon-binding domain of PheRS"/>
    <property type="match status" value="1"/>
</dbReference>
<dbReference type="RefSeq" id="XP_024086108.1">
    <property type="nucleotide sequence ID" value="XM_024230340.1"/>
</dbReference>
<organism evidence="2 3">
    <name type="scientific">Cimex lectularius</name>
    <name type="common">Bed bug</name>
    <name type="synonym">Acanthia lectularia</name>
    <dbReference type="NCBI Taxonomy" id="79782"/>
    <lineage>
        <taxon>Eukaryota</taxon>
        <taxon>Metazoa</taxon>
        <taxon>Ecdysozoa</taxon>
        <taxon>Arthropoda</taxon>
        <taxon>Hexapoda</taxon>
        <taxon>Insecta</taxon>
        <taxon>Pterygota</taxon>
        <taxon>Neoptera</taxon>
        <taxon>Paraneoptera</taxon>
        <taxon>Hemiptera</taxon>
        <taxon>Heteroptera</taxon>
        <taxon>Panheteroptera</taxon>
        <taxon>Cimicomorpha</taxon>
        <taxon>Cimicidae</taxon>
        <taxon>Cimex</taxon>
    </lineage>
</organism>
<reference evidence="2" key="1">
    <citation type="submission" date="2022-01" db="UniProtKB">
        <authorList>
            <consortium name="EnsemblMetazoa"/>
        </authorList>
    </citation>
    <scope>IDENTIFICATION</scope>
</reference>
<dbReference type="PANTHER" id="PTHR11538">
    <property type="entry name" value="PHENYLALANYL-TRNA SYNTHETASE"/>
    <property type="match status" value="1"/>
</dbReference>
<protein>
    <recommendedName>
        <fullName evidence="1">25S rRNA (uridine-N(3))-methyltransferase BMT5-like domain-containing protein</fullName>
    </recommendedName>
</protein>
<dbReference type="GO" id="GO:0070042">
    <property type="term" value="F:rRNA (uridine-N3-)-methyltransferase activity"/>
    <property type="evidence" value="ECO:0007669"/>
    <property type="project" value="InterPro"/>
</dbReference>
<evidence type="ECO:0000313" key="2">
    <source>
        <dbReference type="EnsemblMetazoa" id="XP_024086108.1"/>
    </source>
</evidence>
<evidence type="ECO:0000259" key="1">
    <source>
        <dbReference type="Pfam" id="PF10354"/>
    </source>
</evidence>
<dbReference type="PANTHER" id="PTHR11538:SF26">
    <property type="entry name" value="FERREDOXIN-FOLD ANTICODON-BINDING DOMAIN-CONTAINING PROTEIN 1"/>
    <property type="match status" value="1"/>
</dbReference>
<dbReference type="OrthoDB" id="347018at2759"/>
<dbReference type="Pfam" id="PF10354">
    <property type="entry name" value="BMT5-like"/>
    <property type="match status" value="1"/>
</dbReference>
<sequence>MDVFLLEKGDKVLLLGEGNFSFTCELVRILKESCGFQDFSGFFSTCLEDEESSAITAENKALLEKEDIYVPGVRVLYGVDATKLSQNKHLQNGNFRKVIFNFPHVGGKMKIHLNRLLLKEFFTCASDDGLLSHEGEILMSLCSGQGGTGAEKRQRRWDDTWQVTEMAAFGNFLLKRIENFPHTLFPSYVSTGFRSTIRSFHTEGALIHIFKKSNKALQEEIDSDEISNLHKFHTVNDIEVTSEYKNVILKNPFQNPESPQSYLYSIFAHCAEKFGVNVINDLPMSVNKVSTHIGPICFQNKKPRFLRKSLFEVLENVVEVIASGIVFNDISCMSQPLADCELLIHSKNIQEIVKESITIISNKFTATIEDITYCVYNSHECCSINIDKLCSYLYQVDSHQLWLGTCLNNIFIPLSIFPKQYDFDVSFGSDRTIDERTFRTILYRLPCGIISSIRLLSVFHPEEIQMIYYCYRITYVSYEYPLHRLRVIKYNYNVLCKTLEKFFKVNIR</sequence>
<keyword evidence="3" id="KW-1185">Reference proteome</keyword>
<accession>A0A8I6SQN6</accession>